<evidence type="ECO:0000259" key="4">
    <source>
        <dbReference type="Pfam" id="PF08241"/>
    </source>
</evidence>
<evidence type="ECO:0000313" key="7">
    <source>
        <dbReference type="Proteomes" id="UP000727993"/>
    </source>
</evidence>
<dbReference type="InterPro" id="IPR013216">
    <property type="entry name" value="Methyltransf_11"/>
</dbReference>
<dbReference type="PANTHER" id="PTHR46401">
    <property type="entry name" value="GLYCOSYLTRANSFERASE WBBK-RELATED"/>
    <property type="match status" value="1"/>
</dbReference>
<evidence type="ECO:0000259" key="3">
    <source>
        <dbReference type="Pfam" id="PF00534"/>
    </source>
</evidence>
<dbReference type="CDD" id="cd03809">
    <property type="entry name" value="GT4_MtfB-like"/>
    <property type="match status" value="1"/>
</dbReference>
<organism evidence="6 7">
    <name type="scientific">Candidatus Neomicrothrix subdominans</name>
    <dbReference type="NCBI Taxonomy" id="2954438"/>
    <lineage>
        <taxon>Bacteria</taxon>
        <taxon>Bacillati</taxon>
        <taxon>Actinomycetota</taxon>
        <taxon>Acidimicrobiia</taxon>
        <taxon>Acidimicrobiales</taxon>
        <taxon>Microthrixaceae</taxon>
        <taxon>Candidatus Neomicrothrix</taxon>
    </lineage>
</organism>
<dbReference type="Pfam" id="PF08241">
    <property type="entry name" value="Methyltransf_11"/>
    <property type="match status" value="1"/>
</dbReference>
<name>A0A936NER2_9ACTN</name>
<keyword evidence="2" id="KW-0808">Transferase</keyword>
<feature type="domain" description="Glycosyltransferase subfamily 4-like N-terminal" evidence="5">
    <location>
        <begin position="42"/>
        <end position="170"/>
    </location>
</feature>
<dbReference type="InterPro" id="IPR028098">
    <property type="entry name" value="Glyco_trans_4-like_N"/>
</dbReference>
<dbReference type="InterPro" id="IPR029063">
    <property type="entry name" value="SAM-dependent_MTases_sf"/>
</dbReference>
<dbReference type="CDD" id="cd02440">
    <property type="entry name" value="AdoMet_MTases"/>
    <property type="match status" value="1"/>
</dbReference>
<dbReference type="Gene3D" id="3.40.50.2000">
    <property type="entry name" value="Glycogen Phosphorylase B"/>
    <property type="match status" value="2"/>
</dbReference>
<dbReference type="PANTHER" id="PTHR46401:SF2">
    <property type="entry name" value="GLYCOSYLTRANSFERASE WBBK-RELATED"/>
    <property type="match status" value="1"/>
</dbReference>
<dbReference type="GO" id="GO:0009103">
    <property type="term" value="P:lipopolysaccharide biosynthetic process"/>
    <property type="evidence" value="ECO:0007669"/>
    <property type="project" value="TreeGrafter"/>
</dbReference>
<dbReference type="GO" id="GO:0008757">
    <property type="term" value="F:S-adenosylmethionine-dependent methyltransferase activity"/>
    <property type="evidence" value="ECO:0007669"/>
    <property type="project" value="InterPro"/>
</dbReference>
<dbReference type="SUPFAM" id="SSF53756">
    <property type="entry name" value="UDP-Glycosyltransferase/glycogen phosphorylase"/>
    <property type="match status" value="1"/>
</dbReference>
<dbReference type="EMBL" id="JADJZA010000007">
    <property type="protein sequence ID" value="MBK9297651.1"/>
    <property type="molecule type" value="Genomic_DNA"/>
</dbReference>
<dbReference type="GO" id="GO:0016757">
    <property type="term" value="F:glycosyltransferase activity"/>
    <property type="evidence" value="ECO:0007669"/>
    <property type="project" value="UniProtKB-KW"/>
</dbReference>
<keyword evidence="1" id="KW-0328">Glycosyltransferase</keyword>
<evidence type="ECO:0000313" key="6">
    <source>
        <dbReference type="EMBL" id="MBK9297651.1"/>
    </source>
</evidence>
<proteinExistence type="predicted"/>
<dbReference type="Pfam" id="PF13439">
    <property type="entry name" value="Glyco_transf_4"/>
    <property type="match status" value="1"/>
</dbReference>
<evidence type="ECO:0000256" key="1">
    <source>
        <dbReference type="ARBA" id="ARBA00022676"/>
    </source>
</evidence>
<dbReference type="Gene3D" id="3.40.50.150">
    <property type="entry name" value="Vaccinia Virus protein VP39"/>
    <property type="match status" value="1"/>
</dbReference>
<sequence>MRVVLDATGLGSGAGGDETMLTGVLEGLAVAAEADDAFVVVAATDADLPAVVMSDARFEVHRVARRSGLIHFGAVMPRVLSGLVPRPDLVFSPTHGPIRSPIPLALMVQDLSFVHRPQDYPLPTRLRLQRAVRAQVRSARVVLTVSEHARGDLIETYGLDPARVFRVYNAALSSVPIEAGDMEAQRGWLRDAGVPGPFFLYLGNLHPRKNVVRAIEAFGLARAANPSLADHRLVIAGGRWWGSGEQEAAKRLADPDSVVFLGRVDEAQRELLLHSAVALVYPSLFEGFGLPPLEAMSRGTPVVAARATSIPEVVGDGGLLVDPLNTADLAEALISIATDPALAAELAERGRRRAASFSVAATGEALLAAFAAAIDTGGRGDPPRMGERNRAMSGAKTVADYADDWEHNAQSDAHFAILSDPARNDRSWEQDADGFMASGEKEIARVIDFLESAGIHPRFGGRVLDFGCGLGRLTNALGRRFDTAVGVDISPTMVDRAQAQAPAGVSFVVNRSDDLSQFDDSSFDFVYSNIVLQHVSNELQRAYLAEFCRVLTPGGLAVIQLPSLRRGLKGTVKRLLPPKLAASMRRYLRPSRLLRRDDYVIHMEMNCLPENDVWRIVEGAGCVVAHCAFSNAAKADFGGNLIFTGRDEAYANAAGGGFVSPVYVIRRPYE</sequence>
<feature type="domain" description="Glycosyl transferase family 1" evidence="3">
    <location>
        <begin position="197"/>
        <end position="353"/>
    </location>
</feature>
<reference evidence="6 7" key="1">
    <citation type="submission" date="2020-10" db="EMBL/GenBank/DDBJ databases">
        <title>Connecting structure to function with the recovery of over 1000 high-quality activated sludge metagenome-assembled genomes encoding full-length rRNA genes using long-read sequencing.</title>
        <authorList>
            <person name="Singleton C.M."/>
            <person name="Petriglieri F."/>
            <person name="Kristensen J.M."/>
            <person name="Kirkegaard R.H."/>
            <person name="Michaelsen T.Y."/>
            <person name="Andersen M.H."/>
            <person name="Karst S.M."/>
            <person name="Dueholm M.S."/>
            <person name="Nielsen P.H."/>
            <person name="Albertsen M."/>
        </authorList>
    </citation>
    <scope>NUCLEOTIDE SEQUENCE [LARGE SCALE GENOMIC DNA]</scope>
    <source>
        <strain evidence="6">Lyne_18-Q3-R50-59_MAXAC.006</strain>
    </source>
</reference>
<dbReference type="SUPFAM" id="SSF53335">
    <property type="entry name" value="S-adenosyl-L-methionine-dependent methyltransferases"/>
    <property type="match status" value="1"/>
</dbReference>
<dbReference type="Pfam" id="PF00534">
    <property type="entry name" value="Glycos_transf_1"/>
    <property type="match status" value="1"/>
</dbReference>
<protein>
    <submittedName>
        <fullName evidence="6">Glycosyltransferase</fullName>
    </submittedName>
</protein>
<evidence type="ECO:0000259" key="5">
    <source>
        <dbReference type="Pfam" id="PF13439"/>
    </source>
</evidence>
<dbReference type="AlphaFoldDB" id="A0A936NER2"/>
<evidence type="ECO:0000256" key="2">
    <source>
        <dbReference type="ARBA" id="ARBA00022679"/>
    </source>
</evidence>
<gene>
    <name evidence="6" type="ORF">IPN02_12630</name>
</gene>
<dbReference type="Proteomes" id="UP000727993">
    <property type="component" value="Unassembled WGS sequence"/>
</dbReference>
<dbReference type="InterPro" id="IPR001296">
    <property type="entry name" value="Glyco_trans_1"/>
</dbReference>
<feature type="domain" description="Methyltransferase type 11" evidence="4">
    <location>
        <begin position="464"/>
        <end position="559"/>
    </location>
</feature>
<comment type="caution">
    <text evidence="6">The sequence shown here is derived from an EMBL/GenBank/DDBJ whole genome shotgun (WGS) entry which is preliminary data.</text>
</comment>
<accession>A0A936NER2</accession>